<dbReference type="Pfam" id="PF00078">
    <property type="entry name" value="RVT_1"/>
    <property type="match status" value="1"/>
</dbReference>
<evidence type="ECO:0000313" key="3">
    <source>
        <dbReference type="Proteomes" id="UP001165190"/>
    </source>
</evidence>
<dbReference type="PROSITE" id="PS50878">
    <property type="entry name" value="RT_POL"/>
    <property type="match status" value="1"/>
</dbReference>
<dbReference type="Gene3D" id="3.60.10.10">
    <property type="entry name" value="Endonuclease/exonuclease/phosphatase"/>
    <property type="match status" value="1"/>
</dbReference>
<organism evidence="2 3">
    <name type="scientific">Hibiscus trionum</name>
    <name type="common">Flower of an hour</name>
    <dbReference type="NCBI Taxonomy" id="183268"/>
    <lineage>
        <taxon>Eukaryota</taxon>
        <taxon>Viridiplantae</taxon>
        <taxon>Streptophyta</taxon>
        <taxon>Embryophyta</taxon>
        <taxon>Tracheophyta</taxon>
        <taxon>Spermatophyta</taxon>
        <taxon>Magnoliopsida</taxon>
        <taxon>eudicotyledons</taxon>
        <taxon>Gunneridae</taxon>
        <taxon>Pentapetalae</taxon>
        <taxon>rosids</taxon>
        <taxon>malvids</taxon>
        <taxon>Malvales</taxon>
        <taxon>Malvaceae</taxon>
        <taxon>Malvoideae</taxon>
        <taxon>Hibiscus</taxon>
    </lineage>
</organism>
<dbReference type="Proteomes" id="UP001165190">
    <property type="component" value="Unassembled WGS sequence"/>
</dbReference>
<dbReference type="SUPFAM" id="SSF56219">
    <property type="entry name" value="DNase I-like"/>
    <property type="match status" value="1"/>
</dbReference>
<proteinExistence type="predicted"/>
<dbReference type="SUPFAM" id="SSF56672">
    <property type="entry name" value="DNA/RNA polymerases"/>
    <property type="match status" value="1"/>
</dbReference>
<name>A0A9W7IKM4_HIBTR</name>
<dbReference type="InterPro" id="IPR000477">
    <property type="entry name" value="RT_dom"/>
</dbReference>
<dbReference type="EMBL" id="BSYR01000030">
    <property type="protein sequence ID" value="GMI97003.1"/>
    <property type="molecule type" value="Genomic_DNA"/>
</dbReference>
<dbReference type="Pfam" id="PF03372">
    <property type="entry name" value="Exo_endo_phos"/>
    <property type="match status" value="1"/>
</dbReference>
<reference evidence="2" key="1">
    <citation type="submission" date="2023-05" db="EMBL/GenBank/DDBJ databases">
        <title>Genome and transcriptome analyses reveal genes involved in the formation of fine ridges on petal epidermal cells in Hibiscus trionum.</title>
        <authorList>
            <person name="Koshimizu S."/>
            <person name="Masuda S."/>
            <person name="Ishii T."/>
            <person name="Shirasu K."/>
            <person name="Hoshino A."/>
            <person name="Arita M."/>
        </authorList>
    </citation>
    <scope>NUCLEOTIDE SEQUENCE</scope>
    <source>
        <strain evidence="2">Hamamatsu line</strain>
    </source>
</reference>
<evidence type="ECO:0000313" key="2">
    <source>
        <dbReference type="EMBL" id="GMI97003.1"/>
    </source>
</evidence>
<dbReference type="InterPro" id="IPR005135">
    <property type="entry name" value="Endo/exonuclease/phosphatase"/>
</dbReference>
<dbReference type="InterPro" id="IPR036691">
    <property type="entry name" value="Endo/exonu/phosph_ase_sf"/>
</dbReference>
<gene>
    <name evidence="2" type="ORF">HRI_003369600</name>
</gene>
<dbReference type="AlphaFoldDB" id="A0A9W7IKM4"/>
<dbReference type="OrthoDB" id="428918at2759"/>
<keyword evidence="3" id="KW-1185">Reference proteome</keyword>
<accession>A0A9W7IKM4</accession>
<protein>
    <recommendedName>
        <fullName evidence="1">Reverse transcriptase domain-containing protein</fullName>
    </recommendedName>
</protein>
<dbReference type="PANTHER" id="PTHR46890">
    <property type="entry name" value="NON-LTR RETROLELEMENT REVERSE TRANSCRIPTASE-LIKE PROTEIN-RELATED"/>
    <property type="match status" value="1"/>
</dbReference>
<sequence>MKILSWNVRGLGQPRTVGRLSQKIRDENPSIIFLIETKLSAGRMEKVRKRCGFNNGIDVEAIGRSGGLSMGWKSTCDVTLRSYSVRHIDVEIKDDDTGSTWRCTDFYGNPETSRRMESWNLLRSLDDSPDMPWLVIGDFNEILFAGEKQGGLLQNQRQMDLFRSALEDCALDDLGYSGSWFTWEKGRSEQSNMRIRLDRWVANNIWWSLFPNFTLQHLQHSFSDHCPMLLNTTPNGNGGNRVWHFKFEASWLLEDSCETTVADIWHDSGDDLLEKLSMVSKGLDTWFRKIRREKNLSVNDLNKKLDDLNNLQPTDDILGDIVETKLALNLELDRKELYWEQRARSNWLKHGDRNTSYFHRSATQRRKKNKVLKLFTTNNVEVTNEEEMGQIAREYFISLFTSQGGGDNAKILEGISKVITDEMNGFLRREYTQEEVFSALKSMSPLKAAGEDGLGALFYRRFWHIVGNDVSAFCIRALKGEIPLDSINHTRIVLIPKVNEPTIMAHFRPISLCNVLYKLISKVLVNRLQSVMPLCIDEAQSAFVPGWLITDNIMAAFEIIHSLRSKRHGKKSFLALKLDMSKAYDRVEWGFLESLLLKMGFDSDWVSVIINCISSVSYSVVLNGSVGNRFSPSRGLRQGDPLSPFLFLVYSEGLSSLLRQASCGVGVRIARGAPNISHLFFADDSLIFGEASSRGASTIREILGIYERCSGQFVNLEKSGVFFSGNTTDREKDEVKRILGINQGFSPEKYLGLPILVGRNRKQVFLDLRDKMLAWISNWATRLLSQGGKEVLIKAILQAIPVYTMSCFLLPKTLCKELENILASFWWRNSKEKRGIHWCTWAELCNLKDLGGLGFRDLAKFNIALLAKQG</sequence>
<dbReference type="InterPro" id="IPR043502">
    <property type="entry name" value="DNA/RNA_pol_sf"/>
</dbReference>
<evidence type="ECO:0000259" key="1">
    <source>
        <dbReference type="PROSITE" id="PS50878"/>
    </source>
</evidence>
<comment type="caution">
    <text evidence="2">The sequence shown here is derived from an EMBL/GenBank/DDBJ whole genome shotgun (WGS) entry which is preliminary data.</text>
</comment>
<feature type="domain" description="Reverse transcriptase" evidence="1">
    <location>
        <begin position="476"/>
        <end position="755"/>
    </location>
</feature>
<dbReference type="InterPro" id="IPR052343">
    <property type="entry name" value="Retrotransposon-Effector_Assoc"/>
</dbReference>
<dbReference type="PANTHER" id="PTHR46890:SF48">
    <property type="entry name" value="RNA-DIRECTED DNA POLYMERASE"/>
    <property type="match status" value="1"/>
</dbReference>
<dbReference type="GO" id="GO:0003824">
    <property type="term" value="F:catalytic activity"/>
    <property type="evidence" value="ECO:0007669"/>
    <property type="project" value="InterPro"/>
</dbReference>
<dbReference type="CDD" id="cd01650">
    <property type="entry name" value="RT_nLTR_like"/>
    <property type="match status" value="1"/>
</dbReference>